<sequence length="198" mass="21321">MLDPIVKGWAEEAGMKTAELSNIIGGNVIGGLVGVPLDLFLTQLGSKIASFTIGAAGLLFGTYTMKGAGRVQTDTMQISARILTEFLDPSPDDVRALQTQIGDVIDGMVNGRWDKVAYAFVRSPRDFEGLIPGQKAPEGGLPKPDETRAMLHHGITSERWNELTTEEKQAAIDSLPPPGTGRIEQPTYPEGPEIIHKL</sequence>
<protein>
    <submittedName>
        <fullName evidence="2">Uncharacterized protein</fullName>
    </submittedName>
</protein>
<evidence type="ECO:0000256" key="1">
    <source>
        <dbReference type="SAM" id="MobiDB-lite"/>
    </source>
</evidence>
<evidence type="ECO:0000313" key="2">
    <source>
        <dbReference type="EMBL" id="GAI04255.1"/>
    </source>
</evidence>
<comment type="caution">
    <text evidence="2">The sequence shown here is derived from an EMBL/GenBank/DDBJ whole genome shotgun (WGS) entry which is preliminary data.</text>
</comment>
<dbReference type="AlphaFoldDB" id="X1LPC4"/>
<organism evidence="2">
    <name type="scientific">marine sediment metagenome</name>
    <dbReference type="NCBI Taxonomy" id="412755"/>
    <lineage>
        <taxon>unclassified sequences</taxon>
        <taxon>metagenomes</taxon>
        <taxon>ecological metagenomes</taxon>
    </lineage>
</organism>
<name>X1LPC4_9ZZZZ</name>
<accession>X1LPC4</accession>
<feature type="region of interest" description="Disordered" evidence="1">
    <location>
        <begin position="172"/>
        <end position="198"/>
    </location>
</feature>
<proteinExistence type="predicted"/>
<reference evidence="2" key="1">
    <citation type="journal article" date="2014" name="Front. Microbiol.">
        <title>High frequency of phylogenetically diverse reductive dehalogenase-homologous genes in deep subseafloor sedimentary metagenomes.</title>
        <authorList>
            <person name="Kawai M."/>
            <person name="Futagami T."/>
            <person name="Toyoda A."/>
            <person name="Takaki Y."/>
            <person name="Nishi S."/>
            <person name="Hori S."/>
            <person name="Arai W."/>
            <person name="Tsubouchi T."/>
            <person name="Morono Y."/>
            <person name="Uchiyama I."/>
            <person name="Ito T."/>
            <person name="Fujiyama A."/>
            <person name="Inagaki F."/>
            <person name="Takami H."/>
        </authorList>
    </citation>
    <scope>NUCLEOTIDE SEQUENCE</scope>
    <source>
        <strain evidence="2">Expedition CK06-06</strain>
    </source>
</reference>
<gene>
    <name evidence="2" type="ORF">S06H3_14628</name>
</gene>
<dbReference type="EMBL" id="BARV01007160">
    <property type="protein sequence ID" value="GAI04255.1"/>
    <property type="molecule type" value="Genomic_DNA"/>
</dbReference>